<dbReference type="Proteomes" id="UP000031524">
    <property type="component" value="Chromosome"/>
</dbReference>
<dbReference type="AlphaFoldDB" id="A0A0B5D4I4"/>
<protein>
    <submittedName>
        <fullName evidence="3">Uncharacterized protein</fullName>
    </submittedName>
</protein>
<reference evidence="3 4" key="1">
    <citation type="submission" date="2013-04" db="EMBL/GenBank/DDBJ databases">
        <title>Complete genome sequence of Corynebacterium humireducens DSM 45392(T), isolated from a wastewater-fed microbial fuel cell.</title>
        <authorList>
            <person name="Ruckert C."/>
            <person name="Albersmeier A."/>
            <person name="Kalinowski J."/>
        </authorList>
    </citation>
    <scope>NUCLEOTIDE SEQUENCE [LARGE SCALE GENOMIC DNA]</scope>
    <source>
        <strain evidence="4">MFC-5</strain>
    </source>
</reference>
<evidence type="ECO:0000256" key="1">
    <source>
        <dbReference type="SAM" id="MobiDB-lite"/>
    </source>
</evidence>
<evidence type="ECO:0000313" key="3">
    <source>
        <dbReference type="EMBL" id="AJE31872.1"/>
    </source>
</evidence>
<feature type="region of interest" description="Disordered" evidence="1">
    <location>
        <begin position="391"/>
        <end position="425"/>
    </location>
</feature>
<feature type="chain" id="PRO_5002099554" evidence="2">
    <location>
        <begin position="28"/>
        <end position="425"/>
    </location>
</feature>
<keyword evidence="4" id="KW-1185">Reference proteome</keyword>
<organism evidence="3 4">
    <name type="scientific">Corynebacterium humireducens NBRC 106098 = DSM 45392</name>
    <dbReference type="NCBI Taxonomy" id="1223515"/>
    <lineage>
        <taxon>Bacteria</taxon>
        <taxon>Bacillati</taxon>
        <taxon>Actinomycetota</taxon>
        <taxon>Actinomycetes</taxon>
        <taxon>Mycobacteriales</taxon>
        <taxon>Corynebacteriaceae</taxon>
        <taxon>Corynebacterium</taxon>
    </lineage>
</organism>
<proteinExistence type="predicted"/>
<feature type="signal peptide" evidence="2">
    <location>
        <begin position="1"/>
        <end position="27"/>
    </location>
</feature>
<keyword evidence="2" id="KW-0732">Signal</keyword>
<dbReference type="EMBL" id="CP005286">
    <property type="protein sequence ID" value="AJE31872.1"/>
    <property type="molecule type" value="Genomic_DNA"/>
</dbReference>
<sequence length="425" mass="45624">MAFKRYAALLAGSALIGSLTFVQPAMAQEAAEPTQCVRTVQETIQVAKAGTVENPFRGLFGSYIQVRSADVAGIPDAELVNGNARVLQFTVPEDIAAGDYTVTLTSLFGTTATRTLTVTLEDKTVDKEEKFDCATITVGDVTVTTGKTATVEADVEDGATELTLNAPEGLGVTVRDNGETIDIDATDAEVKTYTVPFTYKAEGTNEEQEGSFQVTVVAQVVQTINDVTVTEGGDVSRDLTLTPGVSELKFTETHGLEITHENDKLTVNAGTVAANDYEVKFTYKADGEDKNGTFKVTVEKKADEDDENEVTQTIDDVTVIEGDSKTVDLTLADGVTELQFTETHGLEVKREGDKLTVIAGDVKPGEYTVDFTYKVDGDDEAKKGSFKVTVKAETDEDEDKDEPKENASSKASSNFRDSFKGLSSK</sequence>
<dbReference type="RefSeq" id="WP_040084481.1">
    <property type="nucleotide sequence ID" value="NZ_BCSU01000010.1"/>
</dbReference>
<feature type="compositionally biased region" description="Polar residues" evidence="1">
    <location>
        <begin position="408"/>
        <end position="425"/>
    </location>
</feature>
<dbReference type="HOGENOM" id="CLU_645145_0_0_11"/>
<name>A0A0B5D4I4_9CORY</name>
<dbReference type="KEGG" id="chm:B842_00060"/>
<gene>
    <name evidence="3" type="ORF">B842_00060</name>
</gene>
<dbReference type="STRING" id="1223515.B842_00060"/>
<accession>A0A0B5D4I4</accession>
<evidence type="ECO:0000256" key="2">
    <source>
        <dbReference type="SAM" id="SignalP"/>
    </source>
</evidence>
<evidence type="ECO:0000313" key="4">
    <source>
        <dbReference type="Proteomes" id="UP000031524"/>
    </source>
</evidence>